<dbReference type="PANTHER" id="PTHR33112">
    <property type="entry name" value="DOMAIN PROTEIN, PUTATIVE-RELATED"/>
    <property type="match status" value="1"/>
</dbReference>
<feature type="region of interest" description="Disordered" evidence="1">
    <location>
        <begin position="1"/>
        <end position="22"/>
    </location>
</feature>
<evidence type="ECO:0000313" key="4">
    <source>
        <dbReference type="Proteomes" id="UP000250266"/>
    </source>
</evidence>
<evidence type="ECO:0000313" key="3">
    <source>
        <dbReference type="EMBL" id="OCK84387.1"/>
    </source>
</evidence>
<dbReference type="Pfam" id="PF06985">
    <property type="entry name" value="HET"/>
    <property type="match status" value="1"/>
</dbReference>
<sequence length="755" mass="85099">MEQADYHHNKRRRSMDSAPEMPGISCEHAMSSSLAGMISAFNQLPPSDKAVFAKYIADSTKRSLTASDGTIAHSVAKDVIHACIQCQRIIVTHPSENQPLYNNMRSIVTSMRCSKEDLIQGFTDESILFVWIFCLLNDGLQQFKFDVSKTCIPISKQGQLQDSSIGNGTDDLDYICRENGVIVQLTMISSSLATAPVSEVLLSISYAVESFLVDQLWDVRPQPESNTEYGAFFRKYASKREMGPFRVFSPSDDPAASYITSRPANQDVTSDASFRMARTLLARCHESHDGCPKPRGVMPSRVIDIGVKKPISFVRLHWTEEGKTGDYAALSYCWGGEQPVKSTRATAQDYTDGIRFSKFPKTLQDAMLSVNRLGLRYIWIDCICIIRDDPEDVAREIAKMPQIFQEAFVTISASCARSMHEGFLHARDSTPETRLKLPFKTPKGSIGSIVLEKPRRYSPEQEPISLRAWTLQEHMLSPRILDYGSRELWWICRTIKQYDNGGDPADLEENSLEPGSNLTSIDRTSLDSWRSTLHDYTRRFLTFPGDKFPAISGIAADYGEIFNSEYLAGLWHCAFPSELLWSTARSDISRPAVQRAPSWSWASVDGEISHKWCPRSIHCALVVLECRVTPVSLSAPYGSINPVLSYLKVKGEMKKFEWSQDRQILMAWTDDRFPGCLPLGRSQADADEIIPSFEIRREDADKTISTYDAIRYTPTFETRKTLVWGLIVTQYPTRGLLLVPVAGDCFRRVGVFFRL</sequence>
<name>A0A8E2EI21_9PEZI</name>
<accession>A0A8E2EI21</accession>
<dbReference type="EMBL" id="KV744838">
    <property type="protein sequence ID" value="OCK84387.1"/>
    <property type="molecule type" value="Genomic_DNA"/>
</dbReference>
<evidence type="ECO:0000259" key="2">
    <source>
        <dbReference type="Pfam" id="PF06985"/>
    </source>
</evidence>
<protein>
    <submittedName>
        <fullName evidence="3">HET-domain-containing protein</fullName>
    </submittedName>
</protein>
<dbReference type="InterPro" id="IPR010730">
    <property type="entry name" value="HET"/>
</dbReference>
<proteinExistence type="predicted"/>
<reference evidence="3 4" key="1">
    <citation type="journal article" date="2016" name="Nat. Commun.">
        <title>Ectomycorrhizal ecology is imprinted in the genome of the dominant symbiotic fungus Cenococcum geophilum.</title>
        <authorList>
            <consortium name="DOE Joint Genome Institute"/>
            <person name="Peter M."/>
            <person name="Kohler A."/>
            <person name="Ohm R.A."/>
            <person name="Kuo A."/>
            <person name="Krutzmann J."/>
            <person name="Morin E."/>
            <person name="Arend M."/>
            <person name="Barry K.W."/>
            <person name="Binder M."/>
            <person name="Choi C."/>
            <person name="Clum A."/>
            <person name="Copeland A."/>
            <person name="Grisel N."/>
            <person name="Haridas S."/>
            <person name="Kipfer T."/>
            <person name="LaButti K."/>
            <person name="Lindquist E."/>
            <person name="Lipzen A."/>
            <person name="Maire R."/>
            <person name="Meier B."/>
            <person name="Mihaltcheva S."/>
            <person name="Molinier V."/>
            <person name="Murat C."/>
            <person name="Poggeler S."/>
            <person name="Quandt C.A."/>
            <person name="Sperisen C."/>
            <person name="Tritt A."/>
            <person name="Tisserant E."/>
            <person name="Crous P.W."/>
            <person name="Henrissat B."/>
            <person name="Nehls U."/>
            <person name="Egli S."/>
            <person name="Spatafora J.W."/>
            <person name="Grigoriev I.V."/>
            <person name="Martin F.M."/>
        </authorList>
    </citation>
    <scope>NUCLEOTIDE SEQUENCE [LARGE SCALE GENOMIC DNA]</scope>
    <source>
        <strain evidence="3 4">CBS 459.81</strain>
    </source>
</reference>
<keyword evidence="4" id="KW-1185">Reference proteome</keyword>
<evidence type="ECO:0000256" key="1">
    <source>
        <dbReference type="SAM" id="MobiDB-lite"/>
    </source>
</evidence>
<dbReference type="Proteomes" id="UP000250266">
    <property type="component" value="Unassembled WGS sequence"/>
</dbReference>
<feature type="domain" description="Heterokaryon incompatibility" evidence="2">
    <location>
        <begin position="327"/>
        <end position="473"/>
    </location>
</feature>
<dbReference type="AlphaFoldDB" id="A0A8E2EI21"/>
<gene>
    <name evidence="3" type="ORF">K432DRAFT_422607</name>
</gene>
<dbReference type="OrthoDB" id="5125733at2759"/>
<dbReference type="PANTHER" id="PTHR33112:SF16">
    <property type="entry name" value="HETEROKARYON INCOMPATIBILITY DOMAIN-CONTAINING PROTEIN"/>
    <property type="match status" value="1"/>
</dbReference>
<organism evidence="3 4">
    <name type="scientific">Lepidopterella palustris CBS 459.81</name>
    <dbReference type="NCBI Taxonomy" id="1314670"/>
    <lineage>
        <taxon>Eukaryota</taxon>
        <taxon>Fungi</taxon>
        <taxon>Dikarya</taxon>
        <taxon>Ascomycota</taxon>
        <taxon>Pezizomycotina</taxon>
        <taxon>Dothideomycetes</taxon>
        <taxon>Pleosporomycetidae</taxon>
        <taxon>Mytilinidiales</taxon>
        <taxon>Argynnaceae</taxon>
        <taxon>Lepidopterella</taxon>
    </lineage>
</organism>